<name>A0A6A6ST11_9PLEO</name>
<proteinExistence type="predicted"/>
<protein>
    <submittedName>
        <fullName evidence="1">Uncharacterized protein</fullName>
    </submittedName>
</protein>
<sequence>MLPLQHETGKICSVTFTAAETHETTEASNAIEPPKTLVSMSIFYKKKDRRYSSGAAMIFPTSIVQGLDKQRIIDVRYTVTFLTEAISQPAKVIPYSANRQTAIQETIEELQRFGEHLREVSWNLQGWVLENGMLENVRQMSRMGMSAVTLNASRTREQPAGTTVVVCGLSVHRGEYLVQNKGGRWFERIGDIAITLDPLSQ</sequence>
<dbReference type="Proteomes" id="UP000799324">
    <property type="component" value="Unassembled WGS sequence"/>
</dbReference>
<dbReference type="EMBL" id="MU004447">
    <property type="protein sequence ID" value="KAF2650692.1"/>
    <property type="molecule type" value="Genomic_DNA"/>
</dbReference>
<accession>A0A6A6ST11</accession>
<reference evidence="1" key="1">
    <citation type="journal article" date="2020" name="Stud. Mycol.">
        <title>101 Dothideomycetes genomes: a test case for predicting lifestyles and emergence of pathogens.</title>
        <authorList>
            <person name="Haridas S."/>
            <person name="Albert R."/>
            <person name="Binder M."/>
            <person name="Bloem J."/>
            <person name="Labutti K."/>
            <person name="Salamov A."/>
            <person name="Andreopoulos B."/>
            <person name="Baker S."/>
            <person name="Barry K."/>
            <person name="Bills G."/>
            <person name="Bluhm B."/>
            <person name="Cannon C."/>
            <person name="Castanera R."/>
            <person name="Culley D."/>
            <person name="Daum C."/>
            <person name="Ezra D."/>
            <person name="Gonzalez J."/>
            <person name="Henrissat B."/>
            <person name="Kuo A."/>
            <person name="Liang C."/>
            <person name="Lipzen A."/>
            <person name="Lutzoni F."/>
            <person name="Magnuson J."/>
            <person name="Mondo S."/>
            <person name="Nolan M."/>
            <person name="Ohm R."/>
            <person name="Pangilinan J."/>
            <person name="Park H.-J."/>
            <person name="Ramirez L."/>
            <person name="Alfaro M."/>
            <person name="Sun H."/>
            <person name="Tritt A."/>
            <person name="Yoshinaga Y."/>
            <person name="Zwiers L.-H."/>
            <person name="Turgeon B."/>
            <person name="Goodwin S."/>
            <person name="Spatafora J."/>
            <person name="Crous P."/>
            <person name="Grigoriev I."/>
        </authorList>
    </citation>
    <scope>NUCLEOTIDE SEQUENCE</scope>
    <source>
        <strain evidence="1">CBS 122681</strain>
    </source>
</reference>
<dbReference type="AlphaFoldDB" id="A0A6A6ST11"/>
<gene>
    <name evidence="1" type="ORF">K491DRAFT_697080</name>
</gene>
<evidence type="ECO:0000313" key="1">
    <source>
        <dbReference type="EMBL" id="KAF2650692.1"/>
    </source>
</evidence>
<evidence type="ECO:0000313" key="2">
    <source>
        <dbReference type="Proteomes" id="UP000799324"/>
    </source>
</evidence>
<keyword evidence="2" id="KW-1185">Reference proteome</keyword>
<organism evidence="1 2">
    <name type="scientific">Lophiostoma macrostomum CBS 122681</name>
    <dbReference type="NCBI Taxonomy" id="1314788"/>
    <lineage>
        <taxon>Eukaryota</taxon>
        <taxon>Fungi</taxon>
        <taxon>Dikarya</taxon>
        <taxon>Ascomycota</taxon>
        <taxon>Pezizomycotina</taxon>
        <taxon>Dothideomycetes</taxon>
        <taxon>Pleosporomycetidae</taxon>
        <taxon>Pleosporales</taxon>
        <taxon>Lophiostomataceae</taxon>
        <taxon>Lophiostoma</taxon>
    </lineage>
</organism>